<keyword evidence="4" id="KW-0175">Coiled coil</keyword>
<sequence>MAQPTTTSVLCTALGFEWPDGTTAFDGFQFAVGPGRTGLIGLNGAGKSTLLRLIAGELTPTAGTVRVGGELGYLPQGLTLDTTLRVDEALGIRAAREALHAIESGDTDERHYDAVGQDWDVEERARATLDRLGLDRLGLDRTTGELSGGEAVLLRLAALLLRRPDVLLLDEPTNNLDLAARERLYEAVAGWGGVMVIVSHDRELLQQVDQIADLRDGAVTWYGGNLAEYERTVAAQQETAERLVRTAEAEVQRQKRDLAEARIRLDRSASYGKKRAVTRNDPKIFAGTFKSRAQETAGRLQGMHTDRLDEARQRLTAAEEAVRDDAEIRVDLPRTSVPAGRAVLSLAKVRLPYGVTADLELRGAERIALVGRNGSGKTTLLRTIAGELAPLEGEITTPVPLRHLPQRLDLLDDSLSVAQNVKAFAPAAGDNAIRARLARFLFRGGRADQLVGTLSGGERFRATLAALLLADPPPQLLLLDEPTNNLDLASVRQLTQALAAYRGALVVASHDLPFLREIGVTRWLELDGALRPAGPM</sequence>
<dbReference type="InterPro" id="IPR003593">
    <property type="entry name" value="AAA+_ATPase"/>
</dbReference>
<feature type="domain" description="ABC transporter" evidence="5">
    <location>
        <begin position="9"/>
        <end position="241"/>
    </location>
</feature>
<name>A0A919L6G2_9ACTN</name>
<dbReference type="AlphaFoldDB" id="A0A919L6G2"/>
<dbReference type="SMART" id="SM00382">
    <property type="entry name" value="AAA"/>
    <property type="match status" value="2"/>
</dbReference>
<keyword evidence="7" id="KW-1185">Reference proteome</keyword>
<evidence type="ECO:0000313" key="6">
    <source>
        <dbReference type="EMBL" id="GHH84461.1"/>
    </source>
</evidence>
<evidence type="ECO:0000256" key="2">
    <source>
        <dbReference type="ARBA" id="ARBA00022741"/>
    </source>
</evidence>
<gene>
    <name evidence="6" type="ORF">GCM10018781_73750</name>
</gene>
<dbReference type="GO" id="GO:0016887">
    <property type="term" value="F:ATP hydrolysis activity"/>
    <property type="evidence" value="ECO:0007669"/>
    <property type="project" value="InterPro"/>
</dbReference>
<dbReference type="FunFam" id="3.40.50.300:FF:001320">
    <property type="entry name" value="Heme ABC transporter ATP-binding protein"/>
    <property type="match status" value="1"/>
</dbReference>
<evidence type="ECO:0000256" key="3">
    <source>
        <dbReference type="ARBA" id="ARBA00022840"/>
    </source>
</evidence>
<dbReference type="FunFam" id="3.40.50.300:FF:000597">
    <property type="entry name" value="ABC transporter ATP-binding protein"/>
    <property type="match status" value="1"/>
</dbReference>
<keyword evidence="2" id="KW-0547">Nucleotide-binding</keyword>
<dbReference type="PANTHER" id="PTHR19211">
    <property type="entry name" value="ATP-BINDING TRANSPORT PROTEIN-RELATED"/>
    <property type="match status" value="1"/>
</dbReference>
<dbReference type="InterPro" id="IPR050611">
    <property type="entry name" value="ABCF"/>
</dbReference>
<evidence type="ECO:0000259" key="5">
    <source>
        <dbReference type="PROSITE" id="PS50893"/>
    </source>
</evidence>
<organism evidence="6 7">
    <name type="scientific">Kitasatospora indigofera</name>
    <dbReference type="NCBI Taxonomy" id="67307"/>
    <lineage>
        <taxon>Bacteria</taxon>
        <taxon>Bacillati</taxon>
        <taxon>Actinomycetota</taxon>
        <taxon>Actinomycetes</taxon>
        <taxon>Kitasatosporales</taxon>
        <taxon>Streptomycetaceae</taxon>
        <taxon>Kitasatospora</taxon>
    </lineage>
</organism>
<dbReference type="InterPro" id="IPR003439">
    <property type="entry name" value="ABC_transporter-like_ATP-bd"/>
</dbReference>
<evidence type="ECO:0000313" key="7">
    <source>
        <dbReference type="Proteomes" id="UP000617734"/>
    </source>
</evidence>
<dbReference type="Proteomes" id="UP000617734">
    <property type="component" value="Unassembled WGS sequence"/>
</dbReference>
<accession>A0A919L6G2</accession>
<reference evidence="6" key="2">
    <citation type="submission" date="2020-09" db="EMBL/GenBank/DDBJ databases">
        <authorList>
            <person name="Sun Q."/>
            <person name="Ohkuma M."/>
        </authorList>
    </citation>
    <scope>NUCLEOTIDE SEQUENCE</scope>
    <source>
        <strain evidence="6">JCM 4646</strain>
    </source>
</reference>
<reference evidence="6" key="1">
    <citation type="journal article" date="2014" name="Int. J. Syst. Evol. Microbiol.">
        <title>Complete genome sequence of Corynebacterium casei LMG S-19264T (=DSM 44701T), isolated from a smear-ripened cheese.</title>
        <authorList>
            <consortium name="US DOE Joint Genome Institute (JGI-PGF)"/>
            <person name="Walter F."/>
            <person name="Albersmeier A."/>
            <person name="Kalinowski J."/>
            <person name="Ruckert C."/>
        </authorList>
    </citation>
    <scope>NUCLEOTIDE SEQUENCE</scope>
    <source>
        <strain evidence="6">JCM 4646</strain>
    </source>
</reference>
<dbReference type="GeneID" id="95357615"/>
<keyword evidence="3" id="KW-0067">ATP-binding</keyword>
<evidence type="ECO:0000256" key="4">
    <source>
        <dbReference type="SAM" id="Coils"/>
    </source>
</evidence>
<dbReference type="Pfam" id="PF00005">
    <property type="entry name" value="ABC_tran"/>
    <property type="match status" value="2"/>
</dbReference>
<keyword evidence="1" id="KW-0677">Repeat</keyword>
<dbReference type="InterPro" id="IPR027417">
    <property type="entry name" value="P-loop_NTPase"/>
</dbReference>
<dbReference type="Gene3D" id="3.40.50.300">
    <property type="entry name" value="P-loop containing nucleotide triphosphate hydrolases"/>
    <property type="match status" value="2"/>
</dbReference>
<protein>
    <submittedName>
        <fullName evidence="6">ABC transporter</fullName>
    </submittedName>
</protein>
<feature type="domain" description="ABC transporter" evidence="5">
    <location>
        <begin position="337"/>
        <end position="536"/>
    </location>
</feature>
<dbReference type="PROSITE" id="PS50893">
    <property type="entry name" value="ABC_TRANSPORTER_2"/>
    <property type="match status" value="2"/>
</dbReference>
<dbReference type="InterPro" id="IPR017871">
    <property type="entry name" value="ABC_transporter-like_CS"/>
</dbReference>
<dbReference type="RefSeq" id="WP_190215284.1">
    <property type="nucleotide sequence ID" value="NZ_BNBO01000074.1"/>
</dbReference>
<proteinExistence type="predicted"/>
<dbReference type="GO" id="GO:0005524">
    <property type="term" value="F:ATP binding"/>
    <property type="evidence" value="ECO:0007669"/>
    <property type="project" value="UniProtKB-KW"/>
</dbReference>
<comment type="caution">
    <text evidence="6">The sequence shown here is derived from an EMBL/GenBank/DDBJ whole genome shotgun (WGS) entry which is preliminary data.</text>
</comment>
<dbReference type="PROSITE" id="PS00211">
    <property type="entry name" value="ABC_TRANSPORTER_1"/>
    <property type="match status" value="1"/>
</dbReference>
<feature type="coiled-coil region" evidence="4">
    <location>
        <begin position="226"/>
        <end position="264"/>
    </location>
</feature>
<dbReference type="PANTHER" id="PTHR19211:SF6">
    <property type="entry name" value="BLL7188 PROTEIN"/>
    <property type="match status" value="1"/>
</dbReference>
<dbReference type="SUPFAM" id="SSF52540">
    <property type="entry name" value="P-loop containing nucleoside triphosphate hydrolases"/>
    <property type="match status" value="2"/>
</dbReference>
<dbReference type="EMBL" id="BNBO01000074">
    <property type="protein sequence ID" value="GHH84461.1"/>
    <property type="molecule type" value="Genomic_DNA"/>
</dbReference>
<evidence type="ECO:0000256" key="1">
    <source>
        <dbReference type="ARBA" id="ARBA00022737"/>
    </source>
</evidence>